<evidence type="ECO:0000256" key="6">
    <source>
        <dbReference type="ARBA" id="ARBA00023211"/>
    </source>
</evidence>
<evidence type="ECO:0000256" key="4">
    <source>
        <dbReference type="ARBA" id="ARBA00022801"/>
    </source>
</evidence>
<dbReference type="GO" id="GO:0010945">
    <property type="term" value="F:coenzyme A diphosphatase activity"/>
    <property type="evidence" value="ECO:0007669"/>
    <property type="project" value="InterPro"/>
</dbReference>
<reference evidence="8 10" key="2">
    <citation type="submission" date="2018-06" db="EMBL/GenBank/DDBJ databases">
        <title>Genomic Encyclopedia of Type Strains, Phase III (KMG-III): the genomes of soil and plant-associated and newly described type strains.</title>
        <authorList>
            <person name="Whitman W."/>
        </authorList>
    </citation>
    <scope>NUCLEOTIDE SEQUENCE [LARGE SCALE GENOMIC DNA]</scope>
    <source>
        <strain evidence="8 10">CGMCC 1.15366</strain>
    </source>
</reference>
<keyword evidence="5" id="KW-0460">Magnesium</keyword>
<keyword evidence="6" id="KW-0464">Manganese</keyword>
<evidence type="ECO:0000313" key="8">
    <source>
        <dbReference type="EMBL" id="RAK01725.1"/>
    </source>
</evidence>
<dbReference type="InterPro" id="IPR000086">
    <property type="entry name" value="NUDIX_hydrolase_dom"/>
</dbReference>
<evidence type="ECO:0000256" key="1">
    <source>
        <dbReference type="ARBA" id="ARBA00001936"/>
    </source>
</evidence>
<dbReference type="Proteomes" id="UP000287865">
    <property type="component" value="Unassembled WGS sequence"/>
</dbReference>
<dbReference type="InterPro" id="IPR045121">
    <property type="entry name" value="CoAse"/>
</dbReference>
<evidence type="ECO:0000313" key="10">
    <source>
        <dbReference type="Proteomes" id="UP000249203"/>
    </source>
</evidence>
<keyword evidence="11" id="KW-1185">Reference proteome</keyword>
<comment type="caution">
    <text evidence="8">The sequence shown here is derived from an EMBL/GenBank/DDBJ whole genome shotgun (WGS) entry which is preliminary data.</text>
</comment>
<dbReference type="Pfam" id="PF00293">
    <property type="entry name" value="NUDIX"/>
    <property type="match status" value="1"/>
</dbReference>
<evidence type="ECO:0000313" key="9">
    <source>
        <dbReference type="EMBL" id="RUO28543.1"/>
    </source>
</evidence>
<gene>
    <name evidence="8" type="ORF">B0I24_101352</name>
    <name evidence="9" type="ORF">CWE07_01700</name>
</gene>
<dbReference type="PANTHER" id="PTHR12992:SF11">
    <property type="entry name" value="MITOCHONDRIAL COENZYME A DIPHOSPHATASE NUDT8"/>
    <property type="match status" value="1"/>
</dbReference>
<evidence type="ECO:0000256" key="3">
    <source>
        <dbReference type="ARBA" id="ARBA00022723"/>
    </source>
</evidence>
<dbReference type="AlphaFoldDB" id="A0A327X4B4"/>
<dbReference type="PANTHER" id="PTHR12992">
    <property type="entry name" value="NUDIX HYDROLASE"/>
    <property type="match status" value="1"/>
</dbReference>
<comment type="cofactor">
    <cofactor evidence="2">
        <name>Mg(2+)</name>
        <dbReference type="ChEBI" id="CHEBI:18420"/>
    </cofactor>
</comment>
<sequence>MPIKTRTDFLTRFMLAPPSPTRFSTQQSLAASAVLIPMYESERGLEVVFTTRSQHLRHHAGQICFPGGRSEHHDNSLADTALREFEEELGVDRAQVELLGQLPDMPVVSRFLIRPYVGFLAAQPQWQPDANEVGDVFSVPLHELLQHQQHFAFTAERLDMQRIWFIPWQQRIIWGATAGIVRSLSEQLRPEYKALYRPLN</sequence>
<dbReference type="Gene3D" id="3.90.79.10">
    <property type="entry name" value="Nucleoside Triphosphate Pyrophosphohydrolase"/>
    <property type="match status" value="1"/>
</dbReference>
<dbReference type="EMBL" id="PIPK01000001">
    <property type="protein sequence ID" value="RUO28543.1"/>
    <property type="molecule type" value="Genomic_DNA"/>
</dbReference>
<dbReference type="NCBIfam" id="NF007980">
    <property type="entry name" value="PRK10707.1"/>
    <property type="match status" value="1"/>
</dbReference>
<keyword evidence="3" id="KW-0479">Metal-binding</keyword>
<evidence type="ECO:0000259" key="7">
    <source>
        <dbReference type="PROSITE" id="PS51462"/>
    </source>
</evidence>
<keyword evidence="4" id="KW-0378">Hydrolase</keyword>
<reference evidence="9 11" key="1">
    <citation type="journal article" date="2018" name="Front. Microbiol.">
        <title>Genome-Based Analysis Reveals the Taxonomy and Diversity of the Family Idiomarinaceae.</title>
        <authorList>
            <person name="Liu Y."/>
            <person name="Lai Q."/>
            <person name="Shao Z."/>
        </authorList>
    </citation>
    <scope>NUCLEOTIDE SEQUENCE [LARGE SCALE GENOMIC DNA]</scope>
    <source>
        <strain evidence="9 11">CF12-14</strain>
    </source>
</reference>
<evidence type="ECO:0000256" key="5">
    <source>
        <dbReference type="ARBA" id="ARBA00022842"/>
    </source>
</evidence>
<dbReference type="OrthoDB" id="9802805at2"/>
<evidence type="ECO:0000313" key="11">
    <source>
        <dbReference type="Proteomes" id="UP000287865"/>
    </source>
</evidence>
<feature type="domain" description="Nudix hydrolase" evidence="7">
    <location>
        <begin position="29"/>
        <end position="171"/>
    </location>
</feature>
<dbReference type="CDD" id="cd03426">
    <property type="entry name" value="NUDIX_CoAse_Nudt7"/>
    <property type="match status" value="1"/>
</dbReference>
<protein>
    <submittedName>
        <fullName evidence="8">8-oxo-dGTP pyrophosphatase MutT (NUDIX family)</fullName>
    </submittedName>
    <submittedName>
        <fullName evidence="9">CoA pyrophosphatase</fullName>
    </submittedName>
</protein>
<accession>A0A327X4B4</accession>
<dbReference type="PROSITE" id="PS51462">
    <property type="entry name" value="NUDIX"/>
    <property type="match status" value="1"/>
</dbReference>
<name>A0A327X4B4_9GAMM</name>
<dbReference type="GO" id="GO:0046872">
    <property type="term" value="F:metal ion binding"/>
    <property type="evidence" value="ECO:0007669"/>
    <property type="project" value="UniProtKB-KW"/>
</dbReference>
<comment type="cofactor">
    <cofactor evidence="1">
        <name>Mn(2+)</name>
        <dbReference type="ChEBI" id="CHEBI:29035"/>
    </cofactor>
</comment>
<dbReference type="Proteomes" id="UP000249203">
    <property type="component" value="Unassembled WGS sequence"/>
</dbReference>
<dbReference type="RefSeq" id="WP_111568198.1">
    <property type="nucleotide sequence ID" value="NZ_PIPK01000001.1"/>
</dbReference>
<dbReference type="SUPFAM" id="SSF55811">
    <property type="entry name" value="Nudix"/>
    <property type="match status" value="1"/>
</dbReference>
<dbReference type="EMBL" id="QLMD01000001">
    <property type="protein sequence ID" value="RAK01725.1"/>
    <property type="molecule type" value="Genomic_DNA"/>
</dbReference>
<proteinExistence type="predicted"/>
<dbReference type="InterPro" id="IPR015797">
    <property type="entry name" value="NUDIX_hydrolase-like_dom_sf"/>
</dbReference>
<organism evidence="8 10">
    <name type="scientific">Aliidiomarina maris</name>
    <dbReference type="NCBI Taxonomy" id="531312"/>
    <lineage>
        <taxon>Bacteria</taxon>
        <taxon>Pseudomonadati</taxon>
        <taxon>Pseudomonadota</taxon>
        <taxon>Gammaproteobacteria</taxon>
        <taxon>Alteromonadales</taxon>
        <taxon>Idiomarinaceae</taxon>
        <taxon>Aliidiomarina</taxon>
    </lineage>
</organism>
<evidence type="ECO:0000256" key="2">
    <source>
        <dbReference type="ARBA" id="ARBA00001946"/>
    </source>
</evidence>